<evidence type="ECO:0000313" key="3">
    <source>
        <dbReference type="Proteomes" id="UP000243819"/>
    </source>
</evidence>
<gene>
    <name evidence="2" type="ORF">SAMN03080614_101140</name>
</gene>
<dbReference type="InterPro" id="IPR016181">
    <property type="entry name" value="Acyl_CoA_acyltransferase"/>
</dbReference>
<dbReference type="PROSITE" id="PS51186">
    <property type="entry name" value="GNAT"/>
    <property type="match status" value="1"/>
</dbReference>
<dbReference type="InterPro" id="IPR000182">
    <property type="entry name" value="GNAT_dom"/>
</dbReference>
<feature type="domain" description="N-acetyltransferase" evidence="1">
    <location>
        <begin position="7"/>
        <end position="172"/>
    </location>
</feature>
<dbReference type="RefSeq" id="WP_091349711.1">
    <property type="nucleotide sequence ID" value="NZ_FOIF01000011.1"/>
</dbReference>
<dbReference type="OrthoDB" id="9795206at2"/>
<name>A0A1H9ZP81_9FIRM</name>
<keyword evidence="3" id="KW-1185">Reference proteome</keyword>
<dbReference type="EMBL" id="FOIF01000011">
    <property type="protein sequence ID" value="SES83375.1"/>
    <property type="molecule type" value="Genomic_DNA"/>
</dbReference>
<organism evidence="2 3">
    <name type="scientific">Anaerobranca gottschalkii DSM 13577</name>
    <dbReference type="NCBI Taxonomy" id="1120990"/>
    <lineage>
        <taxon>Bacteria</taxon>
        <taxon>Bacillati</taxon>
        <taxon>Bacillota</taxon>
        <taxon>Clostridia</taxon>
        <taxon>Eubacteriales</taxon>
        <taxon>Proteinivoracaceae</taxon>
        <taxon>Anaerobranca</taxon>
    </lineage>
</organism>
<evidence type="ECO:0000259" key="1">
    <source>
        <dbReference type="PROSITE" id="PS51186"/>
    </source>
</evidence>
<keyword evidence="2" id="KW-0808">Transferase</keyword>
<reference evidence="3" key="1">
    <citation type="submission" date="2016-10" db="EMBL/GenBank/DDBJ databases">
        <authorList>
            <person name="Varghese N."/>
            <person name="Submissions S."/>
        </authorList>
    </citation>
    <scope>NUCLEOTIDE SEQUENCE [LARGE SCALE GENOMIC DNA]</scope>
    <source>
        <strain evidence="3">DSM 13577</strain>
    </source>
</reference>
<evidence type="ECO:0000313" key="2">
    <source>
        <dbReference type="EMBL" id="SES83375.1"/>
    </source>
</evidence>
<accession>A0A1H9ZP81</accession>
<dbReference type="AlphaFoldDB" id="A0A1H9ZP81"/>
<dbReference type="CDD" id="cd04301">
    <property type="entry name" value="NAT_SF"/>
    <property type="match status" value="1"/>
</dbReference>
<sequence length="182" mass="21195">MFTGKKVRLREYRKEDLNTALTYINDPDIKRLINPGIPYLYTLEDEERWMANNSATKDCYSFAIETLEESKYIGGCGINKIDWKNSWAEIGIFIGDKNYQSKGYGTDALHVLIKFIFEQLNINKIKLNTFSFNKRGIKAFEKVGFKVEGILREELYRDGQYHDIYVMALFKGENMDNLSKGL</sequence>
<dbReference type="PANTHER" id="PTHR43415:SF3">
    <property type="entry name" value="GNAT-FAMILY ACETYLTRANSFERASE"/>
    <property type="match status" value="1"/>
</dbReference>
<dbReference type="Pfam" id="PF13302">
    <property type="entry name" value="Acetyltransf_3"/>
    <property type="match status" value="1"/>
</dbReference>
<proteinExistence type="predicted"/>
<dbReference type="Proteomes" id="UP000243819">
    <property type="component" value="Unassembled WGS sequence"/>
</dbReference>
<dbReference type="STRING" id="1120990.SAMN03080614_101140"/>
<dbReference type="SUPFAM" id="SSF55729">
    <property type="entry name" value="Acyl-CoA N-acyltransferases (Nat)"/>
    <property type="match status" value="1"/>
</dbReference>
<dbReference type="PANTHER" id="PTHR43415">
    <property type="entry name" value="SPERMIDINE N(1)-ACETYLTRANSFERASE"/>
    <property type="match status" value="1"/>
</dbReference>
<dbReference type="GO" id="GO:0016747">
    <property type="term" value="F:acyltransferase activity, transferring groups other than amino-acyl groups"/>
    <property type="evidence" value="ECO:0007669"/>
    <property type="project" value="InterPro"/>
</dbReference>
<dbReference type="Gene3D" id="3.40.630.30">
    <property type="match status" value="1"/>
</dbReference>
<protein>
    <submittedName>
        <fullName evidence="2">Protein N-acetyltransferase, RimJ/RimL family</fullName>
    </submittedName>
</protein>